<dbReference type="Pfam" id="PF04006">
    <property type="entry name" value="Mpp10"/>
    <property type="match status" value="1"/>
</dbReference>
<feature type="region of interest" description="Disordered" evidence="8">
    <location>
        <begin position="238"/>
        <end position="269"/>
    </location>
</feature>
<keyword evidence="2 7" id="KW-0690">Ribosome biogenesis</keyword>
<feature type="region of interest" description="Disordered" evidence="8">
    <location>
        <begin position="537"/>
        <end position="584"/>
    </location>
</feature>
<dbReference type="GO" id="GO:0005732">
    <property type="term" value="C:sno(s)RNA-containing ribonucleoprotein complex"/>
    <property type="evidence" value="ECO:0007669"/>
    <property type="project" value="InterPro"/>
</dbReference>
<dbReference type="EMBL" id="JAGSYN010000138">
    <property type="protein sequence ID" value="KAG7663395.1"/>
    <property type="molecule type" value="Genomic_DNA"/>
</dbReference>
<evidence type="ECO:0000256" key="7">
    <source>
        <dbReference type="PIRNR" id="PIRNR017300"/>
    </source>
</evidence>
<evidence type="ECO:0000256" key="4">
    <source>
        <dbReference type="ARBA" id="ARBA00023242"/>
    </source>
</evidence>
<evidence type="ECO:0000256" key="3">
    <source>
        <dbReference type="ARBA" id="ARBA00022552"/>
    </source>
</evidence>
<comment type="similarity">
    <text evidence="6 7">Belongs to the MPP10 family.</text>
</comment>
<sequence>MTQEVLEALQERPQDIFKLFQKDAESENIFNILAKSFLDPIAKDYSVLDEIYVDGLDSSQVFGQTKMVLEGVGRSLLSEKIPTLKEKYGGFEEQDEEDEDEVEEEQDEIDEGLSSEEDHSDELEERGEGDDSEAFDEEEQEEVSDLEDDEDEARTLHENEQEDGETEVGSDTENEHKKDAFGLNDGFFDIDEFNKQIVALEDDQPDAEDEEEIDYFANLSDEDEDEEEDMEYYDDFYDKPGKFKTSEVASKKAQDQESDEEDFDEGEFGEEEYDKAVGSAMLDLFADEDEVKQDEKPIENMSSFEKQQRAIQAEISKLEAELIADKKWTMKGETTAIQRPKDSLLEEQELDFDRTAKPVPIITQEVTETLEDLIRKRIKNDDFNDLPKRIITDISKFHNRQRAEVSEQKSSKSLAELYEDEFNQVDGQQEEINEEIKKQHDEITELFTNITHKLDALCSAHFVPKPHSLKTLEIKVTDASAPSISMEDAQPLHVSTETTLAPQEIYKIGDDAVRGDGVRGKSQVQLKSGLSYSKDELNREEKQRLRRANKRKKAKDFRDREEYKRQKQMQTPVNENKKQRTSEVIDTLSKAKNITVIGKKGERTDVKGKLVKSVSQQNSSNFKL</sequence>
<comment type="subcellular location">
    <subcellularLocation>
        <location evidence="1 7">Nucleus</location>
        <location evidence="1 7">Nucleolus</location>
    </subcellularLocation>
</comment>
<feature type="compositionally biased region" description="Basic and acidic residues" evidence="8">
    <location>
        <begin position="238"/>
        <end position="255"/>
    </location>
</feature>
<evidence type="ECO:0000256" key="1">
    <source>
        <dbReference type="ARBA" id="ARBA00004604"/>
    </source>
</evidence>
<keyword evidence="5 7" id="KW-0687">Ribonucleoprotein</keyword>
<dbReference type="AlphaFoldDB" id="A0A8J5UX09"/>
<reference evidence="9 10" key="1">
    <citation type="journal article" date="2021" name="DNA Res.">
        <title>Genome analysis of Candida subhashii reveals its hybrid nature and dual mitochondrial genome conformations.</title>
        <authorList>
            <person name="Mixao V."/>
            <person name="Hegedusova E."/>
            <person name="Saus E."/>
            <person name="Pryszcz L.P."/>
            <person name="Cillingova A."/>
            <person name="Nosek J."/>
            <person name="Gabaldon T."/>
        </authorList>
    </citation>
    <scope>NUCLEOTIDE SEQUENCE [LARGE SCALE GENOMIC DNA]</scope>
    <source>
        <strain evidence="9 10">CBS 10753</strain>
    </source>
</reference>
<dbReference type="PIRSF" id="PIRSF017300">
    <property type="entry name" value="snoRNP_Mpp10"/>
    <property type="match status" value="1"/>
</dbReference>
<protein>
    <recommendedName>
        <fullName evidence="7">U3 small nucleolar ribonucleoprotein protein MPP10</fullName>
    </recommendedName>
</protein>
<proteinExistence type="inferred from homology"/>
<evidence type="ECO:0000313" key="10">
    <source>
        <dbReference type="Proteomes" id="UP000694255"/>
    </source>
</evidence>
<feature type="compositionally biased region" description="Acidic residues" evidence="8">
    <location>
        <begin position="92"/>
        <end position="152"/>
    </location>
</feature>
<evidence type="ECO:0000256" key="2">
    <source>
        <dbReference type="ARBA" id="ARBA00022517"/>
    </source>
</evidence>
<dbReference type="Proteomes" id="UP000694255">
    <property type="component" value="Unassembled WGS sequence"/>
</dbReference>
<dbReference type="PANTHER" id="PTHR17039">
    <property type="entry name" value="U3 SMALL NUCLEOLAR RIBONUCLEOPROTEIN PROTEIN MPP10"/>
    <property type="match status" value="1"/>
</dbReference>
<dbReference type="GO" id="GO:0034457">
    <property type="term" value="C:Mpp10 complex"/>
    <property type="evidence" value="ECO:0007669"/>
    <property type="project" value="InterPro"/>
</dbReference>
<dbReference type="InterPro" id="IPR012173">
    <property type="entry name" value="Mpp10"/>
</dbReference>
<name>A0A8J5UX09_9ASCO</name>
<dbReference type="GeneID" id="73469848"/>
<dbReference type="OrthoDB" id="445326at2759"/>
<feature type="compositionally biased region" description="Basic and acidic residues" evidence="8">
    <location>
        <begin position="556"/>
        <end position="565"/>
    </location>
</feature>
<dbReference type="RefSeq" id="XP_049263627.1">
    <property type="nucleotide sequence ID" value="XM_049406861.1"/>
</dbReference>
<keyword evidence="10" id="KW-1185">Reference proteome</keyword>
<comment type="caution">
    <text evidence="9">The sequence shown here is derived from an EMBL/GenBank/DDBJ whole genome shotgun (WGS) entry which is preliminary data.</text>
</comment>
<evidence type="ECO:0000256" key="6">
    <source>
        <dbReference type="ARBA" id="ARBA00029455"/>
    </source>
</evidence>
<feature type="compositionally biased region" description="Acidic residues" evidence="8">
    <location>
        <begin position="256"/>
        <end position="269"/>
    </location>
</feature>
<comment type="function">
    <text evidence="7">Involved in nucleolar processing of pre-18S ribosomal RNA.</text>
</comment>
<organism evidence="9 10">
    <name type="scientific">[Candida] subhashii</name>
    <dbReference type="NCBI Taxonomy" id="561895"/>
    <lineage>
        <taxon>Eukaryota</taxon>
        <taxon>Fungi</taxon>
        <taxon>Dikarya</taxon>
        <taxon>Ascomycota</taxon>
        <taxon>Saccharomycotina</taxon>
        <taxon>Pichiomycetes</taxon>
        <taxon>Debaryomycetaceae</taxon>
        <taxon>Spathaspora</taxon>
    </lineage>
</organism>
<dbReference type="GO" id="GO:0032040">
    <property type="term" value="C:small-subunit processome"/>
    <property type="evidence" value="ECO:0007669"/>
    <property type="project" value="TreeGrafter"/>
</dbReference>
<dbReference type="GO" id="GO:0006364">
    <property type="term" value="P:rRNA processing"/>
    <property type="evidence" value="ECO:0007669"/>
    <property type="project" value="UniProtKB-KW"/>
</dbReference>
<evidence type="ECO:0000256" key="8">
    <source>
        <dbReference type="SAM" id="MobiDB-lite"/>
    </source>
</evidence>
<evidence type="ECO:0000313" key="9">
    <source>
        <dbReference type="EMBL" id="KAG7663395.1"/>
    </source>
</evidence>
<feature type="compositionally biased region" description="Basic residues" evidence="8">
    <location>
        <begin position="544"/>
        <end position="555"/>
    </location>
</feature>
<accession>A0A8J5UX09</accession>
<dbReference type="PANTHER" id="PTHR17039:SF0">
    <property type="entry name" value="U3 SMALL NUCLEOLAR RIBONUCLEOPROTEIN PROTEIN MPP10"/>
    <property type="match status" value="1"/>
</dbReference>
<keyword evidence="3 7" id="KW-0698">rRNA processing</keyword>
<feature type="region of interest" description="Disordered" evidence="8">
    <location>
        <begin position="86"/>
        <end position="185"/>
    </location>
</feature>
<evidence type="ECO:0000256" key="5">
    <source>
        <dbReference type="ARBA" id="ARBA00023274"/>
    </source>
</evidence>
<keyword evidence="4 7" id="KW-0539">Nucleus</keyword>
<gene>
    <name evidence="9" type="ORF">J8A68_003047</name>
</gene>
<feature type="compositionally biased region" description="Acidic residues" evidence="8">
    <location>
        <begin position="160"/>
        <end position="172"/>
    </location>
</feature>